<comment type="caution">
    <text evidence="1">The sequence shown here is derived from an EMBL/GenBank/DDBJ whole genome shotgun (WGS) entry which is preliminary data.</text>
</comment>
<accession>A0A1R3IZI7</accession>
<dbReference type="SUPFAM" id="SSF48576">
    <property type="entry name" value="Terpenoid synthases"/>
    <property type="match status" value="1"/>
</dbReference>
<evidence type="ECO:0000313" key="2">
    <source>
        <dbReference type="Proteomes" id="UP000187203"/>
    </source>
</evidence>
<dbReference type="Gene3D" id="1.10.600.10">
    <property type="entry name" value="Farnesyl Diphosphate Synthase"/>
    <property type="match status" value="1"/>
</dbReference>
<gene>
    <name evidence="1" type="ORF">COLO4_20508</name>
</gene>
<name>A0A1R3IZI7_9ROSI</name>
<keyword evidence="2" id="KW-1185">Reference proteome</keyword>
<evidence type="ECO:0000313" key="1">
    <source>
        <dbReference type="EMBL" id="OMO88002.1"/>
    </source>
</evidence>
<dbReference type="Proteomes" id="UP000187203">
    <property type="component" value="Unassembled WGS sequence"/>
</dbReference>
<proteinExistence type="predicted"/>
<organism evidence="1 2">
    <name type="scientific">Corchorus olitorius</name>
    <dbReference type="NCBI Taxonomy" id="93759"/>
    <lineage>
        <taxon>Eukaryota</taxon>
        <taxon>Viridiplantae</taxon>
        <taxon>Streptophyta</taxon>
        <taxon>Embryophyta</taxon>
        <taxon>Tracheophyta</taxon>
        <taxon>Spermatophyta</taxon>
        <taxon>Magnoliopsida</taxon>
        <taxon>eudicotyledons</taxon>
        <taxon>Gunneridae</taxon>
        <taxon>Pentapetalae</taxon>
        <taxon>rosids</taxon>
        <taxon>malvids</taxon>
        <taxon>Malvales</taxon>
        <taxon>Malvaceae</taxon>
        <taxon>Grewioideae</taxon>
        <taxon>Apeibeae</taxon>
        <taxon>Corchorus</taxon>
    </lineage>
</organism>
<sequence length="118" mass="13641">MALCMIGIEEADETVYKWVINPDNKIVRLSGLLSRLYDDTQTDEEEAIEGYKGLIDAAWKDINEAWMRPWPVPKIFFSLAFYLASFNALLYEHDDGYSRPENTTKHLIIQAFIDPIPL</sequence>
<dbReference type="STRING" id="93759.A0A1R3IZI7"/>
<dbReference type="InterPro" id="IPR008949">
    <property type="entry name" value="Isoprenoid_synthase_dom_sf"/>
</dbReference>
<dbReference type="EMBL" id="AWUE01017202">
    <property type="protein sequence ID" value="OMO88002.1"/>
    <property type="molecule type" value="Genomic_DNA"/>
</dbReference>
<protein>
    <submittedName>
        <fullName evidence="1">Terpenoid synthase</fullName>
    </submittedName>
</protein>
<reference evidence="2" key="1">
    <citation type="submission" date="2013-09" db="EMBL/GenBank/DDBJ databases">
        <title>Corchorus olitorius genome sequencing.</title>
        <authorList>
            <person name="Alam M."/>
            <person name="Haque M.S."/>
            <person name="Islam M.S."/>
            <person name="Emdad E.M."/>
            <person name="Islam M.M."/>
            <person name="Ahmed B."/>
            <person name="Halim A."/>
            <person name="Hossen Q.M.M."/>
            <person name="Hossain M.Z."/>
            <person name="Ahmed R."/>
            <person name="Khan M.M."/>
            <person name="Islam R."/>
            <person name="Rashid M.M."/>
            <person name="Khan S.A."/>
            <person name="Rahman M.S."/>
            <person name="Alam M."/>
            <person name="Yahiya A.S."/>
            <person name="Khan M.S."/>
            <person name="Azam M.S."/>
            <person name="Haque T."/>
            <person name="Lashkar M.Z.H."/>
            <person name="Akhand A.I."/>
            <person name="Morshed G."/>
            <person name="Roy S."/>
            <person name="Uddin K.S."/>
            <person name="Rabeya T."/>
            <person name="Hossain A.S."/>
            <person name="Chowdhury A."/>
            <person name="Snigdha A.R."/>
            <person name="Mortoza M.S."/>
            <person name="Matin S.A."/>
            <person name="Hoque S.M.E."/>
            <person name="Islam M.K."/>
            <person name="Roy D.K."/>
            <person name="Haider R."/>
            <person name="Moosa M.M."/>
            <person name="Elias S.M."/>
            <person name="Hasan A.M."/>
            <person name="Jahan S."/>
            <person name="Shafiuddin M."/>
            <person name="Mahmood N."/>
            <person name="Shommy N.S."/>
        </authorList>
    </citation>
    <scope>NUCLEOTIDE SEQUENCE [LARGE SCALE GENOMIC DNA]</scope>
    <source>
        <strain evidence="2">cv. O-4</strain>
    </source>
</reference>
<dbReference type="AlphaFoldDB" id="A0A1R3IZI7"/>